<comment type="catalytic activity">
    <reaction evidence="11 12">
        <text>D-glycero-beta-D-manno-heptose 1-phosphate + ATP + H(+) = ADP-D-glycero-beta-D-manno-heptose + diphosphate</text>
        <dbReference type="Rhea" id="RHEA:27465"/>
        <dbReference type="ChEBI" id="CHEBI:15378"/>
        <dbReference type="ChEBI" id="CHEBI:30616"/>
        <dbReference type="ChEBI" id="CHEBI:33019"/>
        <dbReference type="ChEBI" id="CHEBI:59967"/>
        <dbReference type="ChEBI" id="CHEBI:61593"/>
        <dbReference type="EC" id="2.7.7.70"/>
    </reaction>
</comment>
<dbReference type="InterPro" id="IPR023030">
    <property type="entry name" value="Bifunc_HldE"/>
</dbReference>
<accession>A0A420WG02</accession>
<evidence type="ECO:0000256" key="10">
    <source>
        <dbReference type="ARBA" id="ARBA00023277"/>
    </source>
</evidence>
<dbReference type="Proteomes" id="UP000277424">
    <property type="component" value="Unassembled WGS sequence"/>
</dbReference>
<comment type="catalytic activity">
    <reaction evidence="12">
        <text>D-glycero-beta-D-manno-heptose 7-phosphate + ATP = D-glycero-beta-D-manno-heptose 1,7-bisphosphate + ADP + H(+)</text>
        <dbReference type="Rhea" id="RHEA:27473"/>
        <dbReference type="ChEBI" id="CHEBI:15378"/>
        <dbReference type="ChEBI" id="CHEBI:30616"/>
        <dbReference type="ChEBI" id="CHEBI:60204"/>
        <dbReference type="ChEBI" id="CHEBI:60208"/>
        <dbReference type="ChEBI" id="CHEBI:456216"/>
        <dbReference type="EC" id="2.7.1.167"/>
    </reaction>
</comment>
<dbReference type="GO" id="GO:0009244">
    <property type="term" value="P:lipopolysaccharide core region biosynthetic process"/>
    <property type="evidence" value="ECO:0007669"/>
    <property type="project" value="UniProtKB-UniPathway"/>
</dbReference>
<dbReference type="GO" id="GO:0005524">
    <property type="term" value="F:ATP binding"/>
    <property type="evidence" value="ECO:0007669"/>
    <property type="project" value="UniProtKB-UniRule"/>
</dbReference>
<dbReference type="PROSITE" id="PS00583">
    <property type="entry name" value="PFKB_KINASES_1"/>
    <property type="match status" value="1"/>
</dbReference>
<dbReference type="SUPFAM" id="SSF53613">
    <property type="entry name" value="Ribokinase-like"/>
    <property type="match status" value="1"/>
</dbReference>
<comment type="pathway">
    <text evidence="3">Bacterial outer membrane biogenesis; LPS core biosynthesis.</text>
</comment>
<keyword evidence="10 12" id="KW-0119">Carbohydrate metabolism</keyword>
<evidence type="ECO:0000256" key="12">
    <source>
        <dbReference type="HAMAP-Rule" id="MF_01603"/>
    </source>
</evidence>
<keyword evidence="8 12" id="KW-0067">ATP-binding</keyword>
<comment type="similarity">
    <text evidence="12">In the N-terminal section; belongs to the carbohydrate kinase PfkB family.</text>
</comment>
<evidence type="ECO:0000256" key="2">
    <source>
        <dbReference type="ARBA" id="ARBA00003753"/>
    </source>
</evidence>
<dbReference type="GO" id="GO:0097171">
    <property type="term" value="P:ADP-L-glycero-beta-D-manno-heptose biosynthetic process"/>
    <property type="evidence" value="ECO:0007669"/>
    <property type="project" value="UniProtKB-UniPathway"/>
</dbReference>
<dbReference type="Gene3D" id="3.40.1190.20">
    <property type="match status" value="1"/>
</dbReference>
<protein>
    <recommendedName>
        <fullName evidence="12">Bifunctional protein HldE</fullName>
    </recommendedName>
    <domain>
        <recommendedName>
            <fullName evidence="12">D-beta-D-heptose 7-phosphate kinase</fullName>
            <ecNumber evidence="12">2.7.1.167</ecNumber>
        </recommendedName>
        <alternativeName>
            <fullName evidence="12">D-beta-D-heptose 7-phosphotransferase</fullName>
        </alternativeName>
        <alternativeName>
            <fullName evidence="12">D-glycero-beta-D-manno-heptose-7-phosphate kinase</fullName>
        </alternativeName>
    </domain>
    <domain>
        <recommendedName>
            <fullName evidence="12">D-beta-D-heptose 1-phosphate adenylyltransferase</fullName>
            <ecNumber evidence="12">2.7.7.70</ecNumber>
        </recommendedName>
        <alternativeName>
            <fullName evidence="12">D-glycero-beta-D-manno-heptose 1-phosphate adenylyltransferase</fullName>
        </alternativeName>
    </domain>
</protein>
<feature type="region of interest" description="Ribokinase" evidence="12">
    <location>
        <begin position="1"/>
        <end position="331"/>
    </location>
</feature>
<dbReference type="UniPathway" id="UPA00356">
    <property type="reaction ID" value="UER00437"/>
</dbReference>
<evidence type="ECO:0000256" key="3">
    <source>
        <dbReference type="ARBA" id="ARBA00004713"/>
    </source>
</evidence>
<dbReference type="UniPathway" id="UPA00958"/>
<evidence type="ECO:0000256" key="5">
    <source>
        <dbReference type="ARBA" id="ARBA00022695"/>
    </source>
</evidence>
<keyword evidence="7 12" id="KW-0418">Kinase</keyword>
<dbReference type="RefSeq" id="WP_121219383.1">
    <property type="nucleotide sequence ID" value="NZ_RBIG01000002.1"/>
</dbReference>
<dbReference type="PANTHER" id="PTHR46969">
    <property type="entry name" value="BIFUNCTIONAL PROTEIN HLDE"/>
    <property type="match status" value="1"/>
</dbReference>
<comment type="function">
    <text evidence="2 12">Catalyzes the ADP transfer from ATP to D-glycero-beta-D-manno-heptose 1-phosphate, yielding ADP-D-glycero-beta-D-manno-heptose.</text>
</comment>
<feature type="region of interest" description="Cytidylyltransferase" evidence="12">
    <location>
        <begin position="359"/>
        <end position="496"/>
    </location>
</feature>
<evidence type="ECO:0000256" key="4">
    <source>
        <dbReference type="ARBA" id="ARBA00022679"/>
    </source>
</evidence>
<dbReference type="NCBIfam" id="TIGR02198">
    <property type="entry name" value="rfaE_dom_I"/>
    <property type="match status" value="1"/>
</dbReference>
<dbReference type="FunFam" id="3.40.1190.20:FF:000002">
    <property type="entry name" value="Bifunctional protein HldE"/>
    <property type="match status" value="1"/>
</dbReference>
<dbReference type="OrthoDB" id="9802794at2"/>
<dbReference type="HAMAP" id="MF_01603">
    <property type="entry name" value="HldE"/>
    <property type="match status" value="1"/>
</dbReference>
<dbReference type="GO" id="GO:0016773">
    <property type="term" value="F:phosphotransferase activity, alcohol group as acceptor"/>
    <property type="evidence" value="ECO:0007669"/>
    <property type="project" value="InterPro"/>
</dbReference>
<dbReference type="NCBIfam" id="TIGR02199">
    <property type="entry name" value="rfaE_dom_II"/>
    <property type="match status" value="1"/>
</dbReference>
<evidence type="ECO:0000256" key="11">
    <source>
        <dbReference type="ARBA" id="ARBA00047428"/>
    </source>
</evidence>
<dbReference type="EC" id="2.7.1.167" evidence="12"/>
<evidence type="ECO:0000256" key="9">
    <source>
        <dbReference type="ARBA" id="ARBA00023268"/>
    </source>
</evidence>
<proteinExistence type="inferred from homology"/>
<dbReference type="InterPro" id="IPR014729">
    <property type="entry name" value="Rossmann-like_a/b/a_fold"/>
</dbReference>
<feature type="domain" description="Cytidyltransferase-like" evidence="14">
    <location>
        <begin position="359"/>
        <end position="454"/>
    </location>
</feature>
<dbReference type="InterPro" id="IPR011611">
    <property type="entry name" value="PfkB_dom"/>
</dbReference>
<dbReference type="PANTHER" id="PTHR46969:SF1">
    <property type="entry name" value="BIFUNCTIONAL PROTEIN HLDE"/>
    <property type="match status" value="1"/>
</dbReference>
<dbReference type="Gene3D" id="3.40.50.620">
    <property type="entry name" value="HUPs"/>
    <property type="match status" value="1"/>
</dbReference>
<dbReference type="InterPro" id="IPR011914">
    <property type="entry name" value="RfaE_dom_II"/>
</dbReference>
<dbReference type="InterPro" id="IPR011913">
    <property type="entry name" value="RfaE_dom_I"/>
</dbReference>
<gene>
    <name evidence="12" type="primary">hldE</name>
    <name evidence="15" type="ORF">BCL74_1852</name>
</gene>
<comment type="pathway">
    <text evidence="12">Nucleotide-sugar biosynthesis; ADP-L-glycero-beta-D-manno-heptose biosynthesis; ADP-L-glycero-beta-D-manno-heptose from D-glycero-beta-D-manno-heptose 7-phosphate: step 1/4.</text>
</comment>
<dbReference type="EMBL" id="RBIG01000002">
    <property type="protein sequence ID" value="RKQ69918.1"/>
    <property type="molecule type" value="Genomic_DNA"/>
</dbReference>
<dbReference type="GO" id="GO:0005829">
    <property type="term" value="C:cytosol"/>
    <property type="evidence" value="ECO:0007669"/>
    <property type="project" value="TreeGrafter"/>
</dbReference>
<comment type="subunit">
    <text evidence="12">Homodimer.</text>
</comment>
<evidence type="ECO:0000256" key="7">
    <source>
        <dbReference type="ARBA" id="ARBA00022777"/>
    </source>
</evidence>
<reference evidence="15 16" key="1">
    <citation type="submission" date="2018-10" db="EMBL/GenBank/DDBJ databases">
        <title>Comparative analysis of microorganisms from saline springs in Andes Mountain Range, Colombia.</title>
        <authorList>
            <person name="Rubin E."/>
        </authorList>
    </citation>
    <scope>NUCLEOTIDE SEQUENCE [LARGE SCALE GENOMIC DNA]</scope>
    <source>
        <strain evidence="15 16">USBA 36</strain>
    </source>
</reference>
<feature type="binding site" evidence="12">
    <location>
        <begin position="207"/>
        <end position="210"/>
    </location>
    <ligand>
        <name>ATP</name>
        <dbReference type="ChEBI" id="CHEBI:30616"/>
    </ligand>
</feature>
<dbReference type="InterPro" id="IPR004821">
    <property type="entry name" value="Cyt_trans-like"/>
</dbReference>
<dbReference type="Pfam" id="PF01467">
    <property type="entry name" value="CTP_transf_like"/>
    <property type="match status" value="1"/>
</dbReference>
<dbReference type="InterPro" id="IPR002173">
    <property type="entry name" value="Carboh/pur_kinase_PfkB_CS"/>
</dbReference>
<dbReference type="AlphaFoldDB" id="A0A420WG02"/>
<dbReference type="NCBIfam" id="TIGR00125">
    <property type="entry name" value="cyt_tran_rel"/>
    <property type="match status" value="1"/>
</dbReference>
<dbReference type="GO" id="GO:0033785">
    <property type="term" value="F:heptose 7-phosphate kinase activity"/>
    <property type="evidence" value="ECO:0007669"/>
    <property type="project" value="UniProtKB-UniRule"/>
</dbReference>
<comment type="similarity">
    <text evidence="12">In the C-terminal section; belongs to the cytidylyltransferase family.</text>
</comment>
<dbReference type="EC" id="2.7.7.70" evidence="12"/>
<evidence type="ECO:0000313" key="16">
    <source>
        <dbReference type="Proteomes" id="UP000277424"/>
    </source>
</evidence>
<dbReference type="CDD" id="cd01172">
    <property type="entry name" value="RfaE_like"/>
    <property type="match status" value="1"/>
</dbReference>
<evidence type="ECO:0000256" key="8">
    <source>
        <dbReference type="ARBA" id="ARBA00022840"/>
    </source>
</evidence>
<sequence>MTEETTDFTADLERIACARLLCVGDAMLDRFIYGSVDRISPEAPIPVLQIQREQAMLGGAGNVARNLSALGTESCFLTVLGRDEAGRMLIGLVGEETSIEAQLLFEENRRTTVKRRYIAGGQQLLRADDELVAQIAPASVADLLSRAETDLATSGGLILSDYGKGVLTDAVVTRLIEMARAAGRPIVVDPKGADFGRYAGATILTPNRKELAEASRLPVGTDAEVEEAARKIIESCDVAMVLVTRSQDGMTLVRADAPPLHLKAAAREVYDVSGAGDTVVAVLAAGLAAGIPVERAAELANLAAGIVVGKAGTAVATPGEILNAQHATSLMSMDRKTVPLSTAAETIRGWRTHGLKIGFTNGCFDLLHPGHVSLLAQARKACDRLVVGLNSDASVKRLKGEDRPVQSEAARAAVLGSLASVDLVVIFAEDTPIHLIETLRPDVLVKGADYTVETVVGAEIVQSYGGRVVLATLEAGFSTTGTIGKLTGGKLTGRKA</sequence>
<keyword evidence="4 12" id="KW-0808">Transferase</keyword>
<dbReference type="GO" id="GO:0033786">
    <property type="term" value="F:heptose-1-phosphate adenylyltransferase activity"/>
    <property type="evidence" value="ECO:0007669"/>
    <property type="project" value="UniProtKB-UniRule"/>
</dbReference>
<evidence type="ECO:0000256" key="6">
    <source>
        <dbReference type="ARBA" id="ARBA00022741"/>
    </source>
</evidence>
<feature type="active site" evidence="12">
    <location>
        <position position="277"/>
    </location>
</feature>
<comment type="pathway">
    <text evidence="12">Nucleotide-sugar biosynthesis; ADP-L-glycero-beta-D-manno-heptose biosynthesis; ADP-L-glycero-beta-D-manno-heptose from D-glycero-beta-D-manno-heptose 7-phosphate: step 3/4.</text>
</comment>
<evidence type="ECO:0000259" key="13">
    <source>
        <dbReference type="Pfam" id="PF00294"/>
    </source>
</evidence>
<evidence type="ECO:0000259" key="14">
    <source>
        <dbReference type="Pfam" id="PF01467"/>
    </source>
</evidence>
<comment type="caution">
    <text evidence="15">The sequence shown here is derived from an EMBL/GenBank/DDBJ whole genome shotgun (WGS) entry which is preliminary data.</text>
</comment>
<dbReference type="SUPFAM" id="SSF52374">
    <property type="entry name" value="Nucleotidylyl transferase"/>
    <property type="match status" value="1"/>
</dbReference>
<feature type="domain" description="Carbohydrate kinase PfkB" evidence="13">
    <location>
        <begin position="19"/>
        <end position="316"/>
    </location>
</feature>
<keyword evidence="5 12" id="KW-0548">Nucleotidyltransferase</keyword>
<dbReference type="Pfam" id="PF00294">
    <property type="entry name" value="PfkB"/>
    <property type="match status" value="1"/>
</dbReference>
<keyword evidence="9 12" id="KW-0511">Multifunctional enzyme</keyword>
<evidence type="ECO:0000313" key="15">
    <source>
        <dbReference type="EMBL" id="RKQ69918.1"/>
    </source>
</evidence>
<dbReference type="InterPro" id="IPR029056">
    <property type="entry name" value="Ribokinase-like"/>
</dbReference>
<evidence type="ECO:0000256" key="1">
    <source>
        <dbReference type="ARBA" id="ARBA00002319"/>
    </source>
</evidence>
<keyword evidence="6 12" id="KW-0547">Nucleotide-binding</keyword>
<organism evidence="15 16">
    <name type="scientific">Oceanibaculum indicum</name>
    <dbReference type="NCBI Taxonomy" id="526216"/>
    <lineage>
        <taxon>Bacteria</taxon>
        <taxon>Pseudomonadati</taxon>
        <taxon>Pseudomonadota</taxon>
        <taxon>Alphaproteobacteria</taxon>
        <taxon>Rhodospirillales</taxon>
        <taxon>Oceanibaculaceae</taxon>
        <taxon>Oceanibaculum</taxon>
    </lineage>
</organism>
<comment type="function">
    <text evidence="1 12">Catalyzes the phosphorylation of D-glycero-D-manno-heptose 7-phosphate at the C-1 position to selectively form D-glycero-beta-D-manno-heptose-1,7-bisphosphate.</text>
</comment>
<name>A0A420WG02_9PROT</name>